<reference evidence="1" key="1">
    <citation type="journal article" date="2014" name="Int. J. Syst. Evol. Microbiol.">
        <title>Complete genome sequence of Corynebacterium casei LMG S-19264T (=DSM 44701T), isolated from a smear-ripened cheese.</title>
        <authorList>
            <consortium name="US DOE Joint Genome Institute (JGI-PGF)"/>
            <person name="Walter F."/>
            <person name="Albersmeier A."/>
            <person name="Kalinowski J."/>
            <person name="Ruckert C."/>
        </authorList>
    </citation>
    <scope>NUCLEOTIDE SEQUENCE</scope>
    <source>
        <strain evidence="1">JCM 4790</strain>
    </source>
</reference>
<evidence type="ECO:0000313" key="2">
    <source>
        <dbReference type="Proteomes" id="UP000619244"/>
    </source>
</evidence>
<organism evidence="1 2">
    <name type="scientific">Streptomyces minutiscleroticus</name>
    <dbReference type="NCBI Taxonomy" id="68238"/>
    <lineage>
        <taxon>Bacteria</taxon>
        <taxon>Bacillati</taxon>
        <taxon>Actinomycetota</taxon>
        <taxon>Actinomycetes</taxon>
        <taxon>Kitasatosporales</taxon>
        <taxon>Streptomycetaceae</taxon>
        <taxon>Streptomyces</taxon>
    </lineage>
</organism>
<dbReference type="AlphaFoldDB" id="A0A918U9X4"/>
<accession>A0A918U9X4</accession>
<gene>
    <name evidence="1" type="ORF">GCM10010358_77720</name>
</gene>
<comment type="caution">
    <text evidence="1">The sequence shown here is derived from an EMBL/GenBank/DDBJ whole genome shotgun (WGS) entry which is preliminary data.</text>
</comment>
<evidence type="ECO:0000313" key="1">
    <source>
        <dbReference type="EMBL" id="GGY13948.1"/>
    </source>
</evidence>
<reference evidence="1" key="2">
    <citation type="submission" date="2020-09" db="EMBL/GenBank/DDBJ databases">
        <authorList>
            <person name="Sun Q."/>
            <person name="Ohkuma M."/>
        </authorList>
    </citation>
    <scope>NUCLEOTIDE SEQUENCE</scope>
    <source>
        <strain evidence="1">JCM 4790</strain>
    </source>
</reference>
<proteinExistence type="predicted"/>
<dbReference type="EMBL" id="BMVU01000092">
    <property type="protein sequence ID" value="GGY13948.1"/>
    <property type="molecule type" value="Genomic_DNA"/>
</dbReference>
<dbReference type="Proteomes" id="UP000619244">
    <property type="component" value="Unassembled WGS sequence"/>
</dbReference>
<keyword evidence="2" id="KW-1185">Reference proteome</keyword>
<sequence>MRLPGSYLWQLTYRWTLPRHPKKSRHWIMDPYFGRFNTARQDRWVFGDRETGAYLVKFAWTKIIRHQLVKGTASPDDPALTDYWINAANAVSAFLGVSLLRGSSRQWHGWDSLGCLGWQASTLRLGMRPWG</sequence>
<name>A0A918U9X4_9ACTN</name>
<protein>
    <submittedName>
        <fullName evidence="1">Uncharacterized protein</fullName>
    </submittedName>
</protein>